<accession>A0ACC1ASB8</accession>
<evidence type="ECO:0000313" key="2">
    <source>
        <dbReference type="Proteomes" id="UP001164250"/>
    </source>
</evidence>
<comment type="caution">
    <text evidence="1">The sequence shown here is derived from an EMBL/GenBank/DDBJ whole genome shotgun (WGS) entry which is preliminary data.</text>
</comment>
<keyword evidence="2" id="KW-1185">Reference proteome</keyword>
<name>A0ACC1ASB8_9ROSI</name>
<gene>
    <name evidence="1" type="ORF">Patl1_14371</name>
</gene>
<sequence length="475" mass="52681">MPESNLSVDIGVVLDLNSPFGAMANMCMSMAISDFYAAHSNYQTRLFLHSRDSAGSVVATTSAVVDLLKNVEVHAIITSDHLLNANKYVMALEEKAQVPFISFSPTQSTQFIHTTQNLSSSVKAIGAVLQEFKWREVVLIHEDTSYGIGIIPYAIDIFQELGIRLVHMSAISSFAEDFEISKALKTLITLMQTRVFLVHMTVSIGSRLFELADKAGMMSKEYVWLITDGMSNSLDAVDLTTVEGMKGVLGIRPYVPKSKDLESFGKRWTSSTMALEKIRLLNISTTFLQVNNTESSIGVENLGVSQIGPRLLNEIFDAKITGLSGEFELVNGQLQQSTFEVFNMIGQEQNVVGYWAQDKGLSRNLGSTKRSTLSNSSKLKKIIWPGHSIKIPKGWDIPKLKVGIPVPEGFTQFVEIQRNPYTKETKCTGFSCDVFLATLEALDFEVLYEFVPLMNAEGRSAGTYDELLYQIEDKV</sequence>
<reference evidence="2" key="1">
    <citation type="journal article" date="2023" name="G3 (Bethesda)">
        <title>Genome assembly and association tests identify interacting loci associated with vigor, precocity, and sex in interspecific pistachio rootstocks.</title>
        <authorList>
            <person name="Palmer W."/>
            <person name="Jacygrad E."/>
            <person name="Sagayaradj S."/>
            <person name="Cavanaugh K."/>
            <person name="Han R."/>
            <person name="Bertier L."/>
            <person name="Beede B."/>
            <person name="Kafkas S."/>
            <person name="Golino D."/>
            <person name="Preece J."/>
            <person name="Michelmore R."/>
        </authorList>
    </citation>
    <scope>NUCLEOTIDE SEQUENCE [LARGE SCALE GENOMIC DNA]</scope>
</reference>
<evidence type="ECO:0000313" key="1">
    <source>
        <dbReference type="EMBL" id="KAJ0089504.1"/>
    </source>
</evidence>
<proteinExistence type="predicted"/>
<dbReference type="Proteomes" id="UP001164250">
    <property type="component" value="Chromosome 8"/>
</dbReference>
<dbReference type="EMBL" id="CM047904">
    <property type="protein sequence ID" value="KAJ0089504.1"/>
    <property type="molecule type" value="Genomic_DNA"/>
</dbReference>
<protein>
    <submittedName>
        <fullName evidence="1">Uncharacterized protein</fullName>
    </submittedName>
</protein>
<organism evidence="1 2">
    <name type="scientific">Pistacia atlantica</name>
    <dbReference type="NCBI Taxonomy" id="434234"/>
    <lineage>
        <taxon>Eukaryota</taxon>
        <taxon>Viridiplantae</taxon>
        <taxon>Streptophyta</taxon>
        <taxon>Embryophyta</taxon>
        <taxon>Tracheophyta</taxon>
        <taxon>Spermatophyta</taxon>
        <taxon>Magnoliopsida</taxon>
        <taxon>eudicotyledons</taxon>
        <taxon>Gunneridae</taxon>
        <taxon>Pentapetalae</taxon>
        <taxon>rosids</taxon>
        <taxon>malvids</taxon>
        <taxon>Sapindales</taxon>
        <taxon>Anacardiaceae</taxon>
        <taxon>Pistacia</taxon>
    </lineage>
</organism>